<evidence type="ECO:0000256" key="1">
    <source>
        <dbReference type="SAM" id="Coils"/>
    </source>
</evidence>
<keyword evidence="1" id="KW-0175">Coiled coil</keyword>
<accession>A0A699T7X5</accession>
<feature type="non-terminal residue" evidence="2">
    <location>
        <position position="109"/>
    </location>
</feature>
<feature type="coiled-coil region" evidence="1">
    <location>
        <begin position="1"/>
        <end position="28"/>
    </location>
</feature>
<organism evidence="2">
    <name type="scientific">Tanacetum cinerariifolium</name>
    <name type="common">Dalmatian daisy</name>
    <name type="synonym">Chrysanthemum cinerariifolium</name>
    <dbReference type="NCBI Taxonomy" id="118510"/>
    <lineage>
        <taxon>Eukaryota</taxon>
        <taxon>Viridiplantae</taxon>
        <taxon>Streptophyta</taxon>
        <taxon>Embryophyta</taxon>
        <taxon>Tracheophyta</taxon>
        <taxon>Spermatophyta</taxon>
        <taxon>Magnoliopsida</taxon>
        <taxon>eudicotyledons</taxon>
        <taxon>Gunneridae</taxon>
        <taxon>Pentapetalae</taxon>
        <taxon>asterids</taxon>
        <taxon>campanulids</taxon>
        <taxon>Asterales</taxon>
        <taxon>Asteraceae</taxon>
        <taxon>Asteroideae</taxon>
        <taxon>Anthemideae</taxon>
        <taxon>Anthemidinae</taxon>
        <taxon>Tanacetum</taxon>
    </lineage>
</organism>
<gene>
    <name evidence="2" type="ORF">Tci_878541</name>
</gene>
<comment type="caution">
    <text evidence="2">The sequence shown here is derived from an EMBL/GenBank/DDBJ whole genome shotgun (WGS) entry which is preliminary data.</text>
</comment>
<sequence length="109" mass="12598">MKANDDKINNLETEFDHFQKQYEQMQDDLPNQMRNFIQNFQSGPPVAPILSTREPENSLSMGYEHLSITPETKSNEVTESNVKNLLPILSEYEVTSEDKKECDELVCDN</sequence>
<name>A0A699T7X5_TANCI</name>
<dbReference type="EMBL" id="BKCJ011225835">
    <property type="protein sequence ID" value="GFD06572.1"/>
    <property type="molecule type" value="Genomic_DNA"/>
</dbReference>
<proteinExistence type="predicted"/>
<protein>
    <recommendedName>
        <fullName evidence="3">Reverse transcriptase domain-containing protein</fullName>
    </recommendedName>
</protein>
<reference evidence="2" key="1">
    <citation type="journal article" date="2019" name="Sci. Rep.">
        <title>Draft genome of Tanacetum cinerariifolium, the natural source of mosquito coil.</title>
        <authorList>
            <person name="Yamashiro T."/>
            <person name="Shiraishi A."/>
            <person name="Satake H."/>
            <person name="Nakayama K."/>
        </authorList>
    </citation>
    <scope>NUCLEOTIDE SEQUENCE</scope>
</reference>
<evidence type="ECO:0008006" key="3">
    <source>
        <dbReference type="Google" id="ProtNLM"/>
    </source>
</evidence>
<dbReference type="AlphaFoldDB" id="A0A699T7X5"/>
<evidence type="ECO:0000313" key="2">
    <source>
        <dbReference type="EMBL" id="GFD06572.1"/>
    </source>
</evidence>